<dbReference type="InParanoid" id="A0A2T3A0U6"/>
<accession>A0A2T3A0U6</accession>
<keyword evidence="1" id="KW-0732">Signal</keyword>
<sequence>MMSLKPLLILSQTVCPWVTSLSCCPWTELSKGLRQPLAELSEPGAGHCYKCRLVVFWGAEWFIERNEHLCFEPSTRQYESRHTRHHWVALGVYDRLFDENPLAMCGWKSGQGRAAAAAASETMAGAQVSKTLWPSFFKVLRSRCWLREAFETLFMPTLANSELLVPTGSSIVRCRLSK</sequence>
<gene>
    <name evidence="2" type="ORF">BD289DRAFT_58948</name>
</gene>
<evidence type="ECO:0000313" key="3">
    <source>
        <dbReference type="Proteomes" id="UP000241462"/>
    </source>
</evidence>
<organism evidence="2 3">
    <name type="scientific">Coniella lustricola</name>
    <dbReference type="NCBI Taxonomy" id="2025994"/>
    <lineage>
        <taxon>Eukaryota</taxon>
        <taxon>Fungi</taxon>
        <taxon>Dikarya</taxon>
        <taxon>Ascomycota</taxon>
        <taxon>Pezizomycotina</taxon>
        <taxon>Sordariomycetes</taxon>
        <taxon>Sordariomycetidae</taxon>
        <taxon>Diaporthales</taxon>
        <taxon>Schizoparmaceae</taxon>
        <taxon>Coniella</taxon>
    </lineage>
</organism>
<name>A0A2T3A0U6_9PEZI</name>
<protein>
    <recommendedName>
        <fullName evidence="4">Secreted protein</fullName>
    </recommendedName>
</protein>
<feature type="signal peptide" evidence="1">
    <location>
        <begin position="1"/>
        <end position="20"/>
    </location>
</feature>
<feature type="chain" id="PRO_5015679306" description="Secreted protein" evidence="1">
    <location>
        <begin position="21"/>
        <end position="178"/>
    </location>
</feature>
<evidence type="ECO:0000313" key="2">
    <source>
        <dbReference type="EMBL" id="PSR80774.1"/>
    </source>
</evidence>
<keyword evidence="3" id="KW-1185">Reference proteome</keyword>
<evidence type="ECO:0008006" key="4">
    <source>
        <dbReference type="Google" id="ProtNLM"/>
    </source>
</evidence>
<dbReference type="AlphaFoldDB" id="A0A2T3A0U6"/>
<dbReference type="EMBL" id="KZ678521">
    <property type="protein sequence ID" value="PSR80774.1"/>
    <property type="molecule type" value="Genomic_DNA"/>
</dbReference>
<dbReference type="Proteomes" id="UP000241462">
    <property type="component" value="Unassembled WGS sequence"/>
</dbReference>
<proteinExistence type="predicted"/>
<reference evidence="2 3" key="1">
    <citation type="journal article" date="2018" name="Mycol. Prog.">
        <title>Coniella lustricola, a new species from submerged detritus.</title>
        <authorList>
            <person name="Raudabaugh D.B."/>
            <person name="Iturriaga T."/>
            <person name="Carver A."/>
            <person name="Mondo S."/>
            <person name="Pangilinan J."/>
            <person name="Lipzen A."/>
            <person name="He G."/>
            <person name="Amirebrahimi M."/>
            <person name="Grigoriev I.V."/>
            <person name="Miller A.N."/>
        </authorList>
    </citation>
    <scope>NUCLEOTIDE SEQUENCE [LARGE SCALE GENOMIC DNA]</scope>
    <source>
        <strain evidence="2 3">B22-T-1</strain>
    </source>
</reference>
<dbReference type="PROSITE" id="PS51257">
    <property type="entry name" value="PROKAR_LIPOPROTEIN"/>
    <property type="match status" value="1"/>
</dbReference>
<evidence type="ECO:0000256" key="1">
    <source>
        <dbReference type="SAM" id="SignalP"/>
    </source>
</evidence>